<dbReference type="InterPro" id="IPR009057">
    <property type="entry name" value="Homeodomain-like_sf"/>
</dbReference>
<dbReference type="SUPFAM" id="SSF48498">
    <property type="entry name" value="Tetracyclin repressor-like, C-terminal domain"/>
    <property type="match status" value="1"/>
</dbReference>
<dbReference type="InterPro" id="IPR001647">
    <property type="entry name" value="HTH_TetR"/>
</dbReference>
<protein>
    <submittedName>
        <fullName evidence="4">AcrR family transcriptional regulator</fullName>
    </submittedName>
</protein>
<comment type="caution">
    <text evidence="4">The sequence shown here is derived from an EMBL/GenBank/DDBJ whole genome shotgun (WGS) entry which is preliminary data.</text>
</comment>
<feature type="domain" description="HTH tetR-type" evidence="3">
    <location>
        <begin position="18"/>
        <end position="78"/>
    </location>
</feature>
<sequence>MQSKTRMIGRDGPSFIEVARRAQIVECAIETIASLGYAQASLNQIAERAGISKSVISYHFAGKDELIDQVLEDVSAAGAALMWPRVQAEETSAGMLRAYIQSHMDFMRTHPRHVAAVSEILLHNRTQFDDGQATPLEERLREGQRDGEFRAFSPRVMAWSIRAALDEVARRFVANPGLGLDDCARELTTLFDLATNRSAAAETQVAHDRSRDCP</sequence>
<gene>
    <name evidence="4" type="ORF">JOF56_007852</name>
</gene>
<evidence type="ECO:0000313" key="4">
    <source>
        <dbReference type="EMBL" id="MBP2327467.1"/>
    </source>
</evidence>
<dbReference type="Gene3D" id="1.10.357.10">
    <property type="entry name" value="Tetracycline Repressor, domain 2"/>
    <property type="match status" value="1"/>
</dbReference>
<dbReference type="Pfam" id="PF00440">
    <property type="entry name" value="TetR_N"/>
    <property type="match status" value="1"/>
</dbReference>
<proteinExistence type="predicted"/>
<evidence type="ECO:0000256" key="2">
    <source>
        <dbReference type="PROSITE-ProRule" id="PRU00335"/>
    </source>
</evidence>
<dbReference type="SUPFAM" id="SSF46689">
    <property type="entry name" value="Homeodomain-like"/>
    <property type="match status" value="1"/>
</dbReference>
<dbReference type="EMBL" id="JAGINW010000001">
    <property type="protein sequence ID" value="MBP2327467.1"/>
    <property type="molecule type" value="Genomic_DNA"/>
</dbReference>
<dbReference type="RefSeq" id="WP_209644407.1">
    <property type="nucleotide sequence ID" value="NZ_JAGINW010000001.1"/>
</dbReference>
<dbReference type="Gene3D" id="1.10.10.60">
    <property type="entry name" value="Homeodomain-like"/>
    <property type="match status" value="1"/>
</dbReference>
<keyword evidence="5" id="KW-1185">Reference proteome</keyword>
<evidence type="ECO:0000259" key="3">
    <source>
        <dbReference type="PROSITE" id="PS50977"/>
    </source>
</evidence>
<dbReference type="PROSITE" id="PS50977">
    <property type="entry name" value="HTH_TETR_2"/>
    <property type="match status" value="1"/>
</dbReference>
<organism evidence="4 5">
    <name type="scientific">Kibdelosporangium banguiense</name>
    <dbReference type="NCBI Taxonomy" id="1365924"/>
    <lineage>
        <taxon>Bacteria</taxon>
        <taxon>Bacillati</taxon>
        <taxon>Actinomycetota</taxon>
        <taxon>Actinomycetes</taxon>
        <taxon>Pseudonocardiales</taxon>
        <taxon>Pseudonocardiaceae</taxon>
        <taxon>Kibdelosporangium</taxon>
    </lineage>
</organism>
<accession>A0ABS4TSS7</accession>
<evidence type="ECO:0000256" key="1">
    <source>
        <dbReference type="ARBA" id="ARBA00023125"/>
    </source>
</evidence>
<dbReference type="InterPro" id="IPR036271">
    <property type="entry name" value="Tet_transcr_reg_TetR-rel_C_sf"/>
</dbReference>
<reference evidence="4 5" key="1">
    <citation type="submission" date="2021-03" db="EMBL/GenBank/DDBJ databases">
        <title>Sequencing the genomes of 1000 actinobacteria strains.</title>
        <authorList>
            <person name="Klenk H.-P."/>
        </authorList>
    </citation>
    <scope>NUCLEOTIDE SEQUENCE [LARGE SCALE GENOMIC DNA]</scope>
    <source>
        <strain evidence="4 5">DSM 46670</strain>
    </source>
</reference>
<name>A0ABS4TSS7_9PSEU</name>
<keyword evidence="1 2" id="KW-0238">DNA-binding</keyword>
<feature type="DNA-binding region" description="H-T-H motif" evidence="2">
    <location>
        <begin position="41"/>
        <end position="60"/>
    </location>
</feature>
<evidence type="ECO:0000313" key="5">
    <source>
        <dbReference type="Proteomes" id="UP001519332"/>
    </source>
</evidence>
<dbReference type="PANTHER" id="PTHR30328:SF54">
    <property type="entry name" value="HTH-TYPE TRANSCRIPTIONAL REPRESSOR SCO4008"/>
    <property type="match status" value="1"/>
</dbReference>
<dbReference type="PRINTS" id="PR00455">
    <property type="entry name" value="HTHTETR"/>
</dbReference>
<dbReference type="Proteomes" id="UP001519332">
    <property type="component" value="Unassembled WGS sequence"/>
</dbReference>
<dbReference type="InterPro" id="IPR050109">
    <property type="entry name" value="HTH-type_TetR-like_transc_reg"/>
</dbReference>
<dbReference type="PANTHER" id="PTHR30328">
    <property type="entry name" value="TRANSCRIPTIONAL REPRESSOR"/>
    <property type="match status" value="1"/>
</dbReference>